<sequence>MPRYAETWCNNVFLDAAQELFYILCGQANPFLQDTVARLDPLQDFLYLSPETDETTLHDILNTQTCWYSQSIAEIGVLSISTALIPGASRAWVDAVFNVLPILTPCEVIPVKMFFYNPAEAVRRMAHTPAPPPSDADSSPNFSDLELSPYNASLNFSTEFF</sequence>
<evidence type="ECO:0000313" key="1">
    <source>
        <dbReference type="EMBL" id="KAL0058083.1"/>
    </source>
</evidence>
<gene>
    <name evidence="1" type="ORF">AAF712_015256</name>
</gene>
<evidence type="ECO:0000313" key="2">
    <source>
        <dbReference type="Proteomes" id="UP001437256"/>
    </source>
</evidence>
<proteinExistence type="predicted"/>
<organism evidence="1 2">
    <name type="scientific">Marasmius tenuissimus</name>
    <dbReference type="NCBI Taxonomy" id="585030"/>
    <lineage>
        <taxon>Eukaryota</taxon>
        <taxon>Fungi</taxon>
        <taxon>Dikarya</taxon>
        <taxon>Basidiomycota</taxon>
        <taxon>Agaricomycotina</taxon>
        <taxon>Agaricomycetes</taxon>
        <taxon>Agaricomycetidae</taxon>
        <taxon>Agaricales</taxon>
        <taxon>Marasmiineae</taxon>
        <taxon>Marasmiaceae</taxon>
        <taxon>Marasmius</taxon>
    </lineage>
</organism>
<keyword evidence="2" id="KW-1185">Reference proteome</keyword>
<comment type="caution">
    <text evidence="1">The sequence shown here is derived from an EMBL/GenBank/DDBJ whole genome shotgun (WGS) entry which is preliminary data.</text>
</comment>
<dbReference type="Proteomes" id="UP001437256">
    <property type="component" value="Unassembled WGS sequence"/>
</dbReference>
<protein>
    <submittedName>
        <fullName evidence="1">Uncharacterized protein</fullName>
    </submittedName>
</protein>
<accession>A0ABR2ZBA6</accession>
<dbReference type="EMBL" id="JBBXMP010000370">
    <property type="protein sequence ID" value="KAL0058083.1"/>
    <property type="molecule type" value="Genomic_DNA"/>
</dbReference>
<name>A0ABR2ZBA6_9AGAR</name>
<reference evidence="1 2" key="1">
    <citation type="submission" date="2024-05" db="EMBL/GenBank/DDBJ databases">
        <title>A draft genome resource for the thread blight pathogen Marasmius tenuissimus strain MS-2.</title>
        <authorList>
            <person name="Yulfo-Soto G.E."/>
            <person name="Baruah I.K."/>
            <person name="Amoako-Attah I."/>
            <person name="Bukari Y."/>
            <person name="Meinhardt L.W."/>
            <person name="Bailey B.A."/>
            <person name="Cohen S.P."/>
        </authorList>
    </citation>
    <scope>NUCLEOTIDE SEQUENCE [LARGE SCALE GENOMIC DNA]</scope>
    <source>
        <strain evidence="1 2">MS-2</strain>
    </source>
</reference>